<dbReference type="GO" id="GO:0003847">
    <property type="term" value="F:1-alkyl-2-acetylglycerophosphocholine esterase activity"/>
    <property type="evidence" value="ECO:0007669"/>
    <property type="project" value="UniProtKB-EC"/>
</dbReference>
<dbReference type="EMBL" id="KN832037">
    <property type="protein sequence ID" value="KIN96955.1"/>
    <property type="molecule type" value="Genomic_DNA"/>
</dbReference>
<protein>
    <recommendedName>
        <fullName evidence="1">1-alkyl-2-acetylglycerophosphocholine esterase</fullName>
        <ecNumber evidence="1">3.1.1.47</ecNumber>
    </recommendedName>
</protein>
<dbReference type="FunCoup" id="A0A0C3NMV8">
    <property type="interactions" value="11"/>
</dbReference>
<reference evidence="7" key="2">
    <citation type="submission" date="2015-01" db="EMBL/GenBank/DDBJ databases">
        <title>Evolutionary Origins and Diversification of the Mycorrhizal Mutualists.</title>
        <authorList>
            <consortium name="DOE Joint Genome Institute"/>
            <consortium name="Mycorrhizal Genomics Consortium"/>
            <person name="Kohler A."/>
            <person name="Kuo A."/>
            <person name="Nagy L.G."/>
            <person name="Floudas D."/>
            <person name="Copeland A."/>
            <person name="Barry K.W."/>
            <person name="Cichocki N."/>
            <person name="Veneault-Fourrey C."/>
            <person name="LaButti K."/>
            <person name="Lindquist E.A."/>
            <person name="Lipzen A."/>
            <person name="Lundell T."/>
            <person name="Morin E."/>
            <person name="Murat C."/>
            <person name="Riley R."/>
            <person name="Ohm R."/>
            <person name="Sun H."/>
            <person name="Tunlid A."/>
            <person name="Henrissat B."/>
            <person name="Grigoriev I.V."/>
            <person name="Hibbett D.S."/>
            <person name="Martin F."/>
        </authorList>
    </citation>
    <scope>NUCLEOTIDE SEQUENCE [LARGE SCALE GENOMIC DNA]</scope>
    <source>
        <strain evidence="7">Marx 270</strain>
    </source>
</reference>
<feature type="region of interest" description="Disordered" evidence="5">
    <location>
        <begin position="412"/>
        <end position="437"/>
    </location>
</feature>
<evidence type="ECO:0000256" key="5">
    <source>
        <dbReference type="SAM" id="MobiDB-lite"/>
    </source>
</evidence>
<dbReference type="GO" id="GO:0016042">
    <property type="term" value="P:lipid catabolic process"/>
    <property type="evidence" value="ECO:0007669"/>
    <property type="project" value="UniProtKB-KW"/>
</dbReference>
<dbReference type="PANTHER" id="PTHR10272">
    <property type="entry name" value="PLATELET-ACTIVATING FACTOR ACETYLHYDROLASE"/>
    <property type="match status" value="1"/>
</dbReference>
<dbReference type="PANTHER" id="PTHR10272:SF0">
    <property type="entry name" value="PLATELET-ACTIVATING FACTOR ACETYLHYDROLASE"/>
    <property type="match status" value="1"/>
</dbReference>
<dbReference type="InParanoid" id="A0A0C3NMV8"/>
<dbReference type="OrthoDB" id="2363873at2759"/>
<dbReference type="HOGENOM" id="CLU_022501_4_0_1"/>
<keyword evidence="2" id="KW-0378">Hydrolase</keyword>
<dbReference type="STRING" id="870435.A0A0C3NMV8"/>
<name>A0A0C3NMV8_PISTI</name>
<gene>
    <name evidence="6" type="ORF">M404DRAFT_32796</name>
</gene>
<dbReference type="InterPro" id="IPR029058">
    <property type="entry name" value="AB_hydrolase_fold"/>
</dbReference>
<sequence>MSNSQNLGTPHIQAVSKRSPYGALFSRTLPRYSGQYRVGVRDVEISIPKQSFGNFKHKSMPNEVGITIDTAMFTLFYPTESNENDHRIAVTVEMVGSRLRQTVEGLMKMSNTCNRFYKYMAYAGAAVVTWGTTFPGIPNAPLKALPGSAKWPLLLFSHGAGSSRLMNTSFCGEMASRGFVVAAIEHRDGTGPHARITNANGEESDFSWIHWNDLDWIDLPEQPLDDTMLRRVQLEVRLAEVQGVLAGLQKAARREPFASTGHRYSSSSNWDEWDCVEVDAPVMAGHSFGGSLAMAAAADSRFSFSHIVVFDPATKRLQSWNGRITVPLLAVSSEEFSAGAEFSMLRYMLSGVPQHKVHVIPGSSHPSFTDVFLILPDYVNRMMGLAIDPVYVINVTVGKTKQFLENGGEEHVRVEERPSEADLGPPQAQKQSTLGMP</sequence>
<keyword evidence="7" id="KW-1185">Reference proteome</keyword>
<evidence type="ECO:0000256" key="4">
    <source>
        <dbReference type="ARBA" id="ARBA00023098"/>
    </source>
</evidence>
<reference evidence="6 7" key="1">
    <citation type="submission" date="2014-04" db="EMBL/GenBank/DDBJ databases">
        <authorList>
            <consortium name="DOE Joint Genome Institute"/>
            <person name="Kuo A."/>
            <person name="Kohler A."/>
            <person name="Costa M.D."/>
            <person name="Nagy L.G."/>
            <person name="Floudas D."/>
            <person name="Copeland A."/>
            <person name="Barry K.W."/>
            <person name="Cichocki N."/>
            <person name="Veneault-Fourrey C."/>
            <person name="LaButti K."/>
            <person name="Lindquist E.A."/>
            <person name="Lipzen A."/>
            <person name="Lundell T."/>
            <person name="Morin E."/>
            <person name="Murat C."/>
            <person name="Sun H."/>
            <person name="Tunlid A."/>
            <person name="Henrissat B."/>
            <person name="Grigoriev I.V."/>
            <person name="Hibbett D.S."/>
            <person name="Martin F."/>
            <person name="Nordberg H.P."/>
            <person name="Cantor M.N."/>
            <person name="Hua S.X."/>
        </authorList>
    </citation>
    <scope>NUCLEOTIDE SEQUENCE [LARGE SCALE GENOMIC DNA]</scope>
    <source>
        <strain evidence="6 7">Marx 270</strain>
    </source>
</reference>
<evidence type="ECO:0000256" key="3">
    <source>
        <dbReference type="ARBA" id="ARBA00022963"/>
    </source>
</evidence>
<dbReference type="Proteomes" id="UP000054217">
    <property type="component" value="Unassembled WGS sequence"/>
</dbReference>
<dbReference type="EC" id="3.1.1.47" evidence="1"/>
<dbReference type="Pfam" id="PF03403">
    <property type="entry name" value="PAF-AH_p_II"/>
    <property type="match status" value="1"/>
</dbReference>
<proteinExistence type="predicted"/>
<accession>A0A0C3NMV8</accession>
<feature type="compositionally biased region" description="Polar residues" evidence="5">
    <location>
        <begin position="428"/>
        <end position="437"/>
    </location>
</feature>
<evidence type="ECO:0000313" key="7">
    <source>
        <dbReference type="Proteomes" id="UP000054217"/>
    </source>
</evidence>
<keyword evidence="3" id="KW-0442">Lipid degradation</keyword>
<organism evidence="6 7">
    <name type="scientific">Pisolithus tinctorius Marx 270</name>
    <dbReference type="NCBI Taxonomy" id="870435"/>
    <lineage>
        <taxon>Eukaryota</taxon>
        <taxon>Fungi</taxon>
        <taxon>Dikarya</taxon>
        <taxon>Basidiomycota</taxon>
        <taxon>Agaricomycotina</taxon>
        <taxon>Agaricomycetes</taxon>
        <taxon>Agaricomycetidae</taxon>
        <taxon>Boletales</taxon>
        <taxon>Sclerodermatineae</taxon>
        <taxon>Pisolithaceae</taxon>
        <taxon>Pisolithus</taxon>
    </lineage>
</organism>
<evidence type="ECO:0000256" key="2">
    <source>
        <dbReference type="ARBA" id="ARBA00022801"/>
    </source>
</evidence>
<dbReference type="AlphaFoldDB" id="A0A0C3NMV8"/>
<keyword evidence="4" id="KW-0443">Lipid metabolism</keyword>
<evidence type="ECO:0000256" key="1">
    <source>
        <dbReference type="ARBA" id="ARBA00013201"/>
    </source>
</evidence>
<dbReference type="SUPFAM" id="SSF53474">
    <property type="entry name" value="alpha/beta-Hydrolases"/>
    <property type="match status" value="1"/>
</dbReference>
<dbReference type="Gene3D" id="3.40.50.1820">
    <property type="entry name" value="alpha/beta hydrolase"/>
    <property type="match status" value="1"/>
</dbReference>
<evidence type="ECO:0000313" key="6">
    <source>
        <dbReference type="EMBL" id="KIN96955.1"/>
    </source>
</evidence>